<keyword evidence="1" id="KW-0808">Transferase</keyword>
<dbReference type="PROSITE" id="PS51059">
    <property type="entry name" value="PARP_CATALYTIC"/>
    <property type="match status" value="1"/>
</dbReference>
<comment type="caution">
    <text evidence="3">The sequence shown here is derived from an EMBL/GenBank/DDBJ whole genome shotgun (WGS) entry which is preliminary data.</text>
</comment>
<dbReference type="GO" id="GO:0005634">
    <property type="term" value="C:nucleus"/>
    <property type="evidence" value="ECO:0007669"/>
    <property type="project" value="TreeGrafter"/>
</dbReference>
<dbReference type="Gene3D" id="3.90.228.10">
    <property type="match status" value="1"/>
</dbReference>
<keyword evidence="4" id="KW-1185">Reference proteome</keyword>
<organism evidence="3 4">
    <name type="scientific">Pyrocoelia pectoralis</name>
    <dbReference type="NCBI Taxonomy" id="417401"/>
    <lineage>
        <taxon>Eukaryota</taxon>
        <taxon>Metazoa</taxon>
        <taxon>Ecdysozoa</taxon>
        <taxon>Arthropoda</taxon>
        <taxon>Hexapoda</taxon>
        <taxon>Insecta</taxon>
        <taxon>Pterygota</taxon>
        <taxon>Neoptera</taxon>
        <taxon>Endopterygota</taxon>
        <taxon>Coleoptera</taxon>
        <taxon>Polyphaga</taxon>
        <taxon>Elateriformia</taxon>
        <taxon>Elateroidea</taxon>
        <taxon>Lampyridae</taxon>
        <taxon>Lampyrinae</taxon>
        <taxon>Pyrocoelia</taxon>
    </lineage>
</organism>
<gene>
    <name evidence="3" type="ORF">RI129_004778</name>
</gene>
<dbReference type="SUPFAM" id="SSF56399">
    <property type="entry name" value="ADP-ribosylation"/>
    <property type="match status" value="1"/>
</dbReference>
<dbReference type="PANTHER" id="PTHR45740:SF2">
    <property type="entry name" value="POLY [ADP-RIBOSE] POLYMERASE"/>
    <property type="match status" value="1"/>
</dbReference>
<dbReference type="InterPro" id="IPR051712">
    <property type="entry name" value="ARTD-AVP"/>
</dbReference>
<keyword evidence="1" id="KW-0520">NAD</keyword>
<protein>
    <recommendedName>
        <fullName evidence="1">Poly [ADP-ribose] polymerase</fullName>
        <shortName evidence="1">PARP</shortName>
        <ecNumber evidence="1">2.4.2.-</ecNumber>
    </recommendedName>
</protein>
<reference evidence="3 4" key="1">
    <citation type="journal article" date="2024" name="Insects">
        <title>An Improved Chromosome-Level Genome Assembly of the Firefly Pyrocoelia pectoralis.</title>
        <authorList>
            <person name="Fu X."/>
            <person name="Meyer-Rochow V.B."/>
            <person name="Ballantyne L."/>
            <person name="Zhu X."/>
        </authorList>
    </citation>
    <scope>NUCLEOTIDE SEQUENCE [LARGE SCALE GENOMIC DNA]</scope>
    <source>
        <strain evidence="3">XCY_ONT2</strain>
    </source>
</reference>
<dbReference type="Proteomes" id="UP001329430">
    <property type="component" value="Chromosome 3"/>
</dbReference>
<accession>A0AAN7VHA3</accession>
<keyword evidence="1" id="KW-0328">Glycosyltransferase</keyword>
<dbReference type="InterPro" id="IPR012317">
    <property type="entry name" value="Poly(ADP-ribose)pol_cat_dom"/>
</dbReference>
<dbReference type="Pfam" id="PF00644">
    <property type="entry name" value="PARP"/>
    <property type="match status" value="1"/>
</dbReference>
<dbReference type="EMBL" id="JAVRBK010000003">
    <property type="protein sequence ID" value="KAK5646314.1"/>
    <property type="molecule type" value="Genomic_DNA"/>
</dbReference>
<evidence type="ECO:0000259" key="2">
    <source>
        <dbReference type="PROSITE" id="PS51059"/>
    </source>
</evidence>
<evidence type="ECO:0000313" key="3">
    <source>
        <dbReference type="EMBL" id="KAK5646314.1"/>
    </source>
</evidence>
<dbReference type="GO" id="GO:1990404">
    <property type="term" value="F:NAD+-protein mono-ADP-ribosyltransferase activity"/>
    <property type="evidence" value="ECO:0007669"/>
    <property type="project" value="TreeGrafter"/>
</dbReference>
<sequence>MENIISRFIPCDWSPASVCLKSCHLVELSTDDSLYQALQLMVSGPFNKGVRKIVRVENSYLWAQYLLRKEEYETKGQVRELELYHDTAESNITSIVETNFDWRRASRVKFGQGVSFSPSPKYANTHSARSNGKDRAFILAKVLVNVEQQGSYSMKLPDPGYDTTVGNCRNVYVKYYDDEFYPKYIIYYESG</sequence>
<feature type="domain" description="PARP catalytic" evidence="2">
    <location>
        <begin position="9"/>
        <end position="191"/>
    </location>
</feature>
<dbReference type="AlphaFoldDB" id="A0AAN7VHA3"/>
<dbReference type="PANTHER" id="PTHR45740">
    <property type="entry name" value="POLY [ADP-RIBOSE] POLYMERASE"/>
    <property type="match status" value="1"/>
</dbReference>
<name>A0AAN7VHA3_9COLE</name>
<proteinExistence type="predicted"/>
<dbReference type="GO" id="GO:0003950">
    <property type="term" value="F:NAD+ poly-ADP-ribosyltransferase activity"/>
    <property type="evidence" value="ECO:0007669"/>
    <property type="project" value="UniProtKB-UniRule"/>
</dbReference>
<evidence type="ECO:0000256" key="1">
    <source>
        <dbReference type="RuleBase" id="RU362114"/>
    </source>
</evidence>
<dbReference type="EC" id="2.4.2.-" evidence="1"/>
<evidence type="ECO:0000313" key="4">
    <source>
        <dbReference type="Proteomes" id="UP001329430"/>
    </source>
</evidence>